<reference evidence="6 7" key="1">
    <citation type="submission" date="2015-11" db="EMBL/GenBank/DDBJ databases">
        <title>Genomic analysis of 38 Legionella species identifies large and diverse effector repertoires.</title>
        <authorList>
            <person name="Burstein D."/>
            <person name="Amaro F."/>
            <person name="Zusman T."/>
            <person name="Lifshitz Z."/>
            <person name="Cohen O."/>
            <person name="Gilbert J.A."/>
            <person name="Pupko T."/>
            <person name="Shuman H.A."/>
            <person name="Segal G."/>
        </authorList>
    </citation>
    <scope>NUCLEOTIDE SEQUENCE [LARGE SCALE GENOMIC DNA]</scope>
    <source>
        <strain evidence="6 7">ATCC 51914</strain>
    </source>
</reference>
<dbReference type="EMBL" id="LNZB01000038">
    <property type="protein sequence ID" value="KTD78913.1"/>
    <property type="molecule type" value="Genomic_DNA"/>
</dbReference>
<dbReference type="InterPro" id="IPR044946">
    <property type="entry name" value="Restrct_endonuc_typeI_TRD_sf"/>
</dbReference>
<dbReference type="InterPro" id="IPR052021">
    <property type="entry name" value="Type-I_RS_S_subunit"/>
</dbReference>
<evidence type="ECO:0000256" key="4">
    <source>
        <dbReference type="SAM" id="Coils"/>
    </source>
</evidence>
<dbReference type="GO" id="GO:0003677">
    <property type="term" value="F:DNA binding"/>
    <property type="evidence" value="ECO:0007669"/>
    <property type="project" value="UniProtKB-KW"/>
</dbReference>
<keyword evidence="2" id="KW-0680">Restriction system</keyword>
<dbReference type="SUPFAM" id="SSF116734">
    <property type="entry name" value="DNA methylase specificity domain"/>
    <property type="match status" value="2"/>
</dbReference>
<dbReference type="RefSeq" id="WP_065235660.1">
    <property type="nucleotide sequence ID" value="NZ_CAAAIQ010000024.1"/>
</dbReference>
<proteinExistence type="inferred from homology"/>
<evidence type="ECO:0000256" key="1">
    <source>
        <dbReference type="ARBA" id="ARBA00010923"/>
    </source>
</evidence>
<accession>A0A0W1AC51</accession>
<keyword evidence="7" id="KW-1185">Reference proteome</keyword>
<dbReference type="Gene3D" id="1.10.287.1120">
    <property type="entry name" value="Bipartite methylase S protein"/>
    <property type="match status" value="1"/>
</dbReference>
<evidence type="ECO:0000313" key="6">
    <source>
        <dbReference type="EMBL" id="KTD78913.1"/>
    </source>
</evidence>
<evidence type="ECO:0000313" key="7">
    <source>
        <dbReference type="Proteomes" id="UP000054729"/>
    </source>
</evidence>
<dbReference type="STRING" id="66969.Lwal_1683"/>
<evidence type="ECO:0000259" key="5">
    <source>
        <dbReference type="Pfam" id="PF01420"/>
    </source>
</evidence>
<name>A0A0W1AC51_9GAMM</name>
<keyword evidence="4" id="KW-0175">Coiled coil</keyword>
<feature type="domain" description="Type I restriction modification DNA specificity" evidence="5">
    <location>
        <begin position="198"/>
        <end position="347"/>
    </location>
</feature>
<dbReference type="PANTHER" id="PTHR30408:SF12">
    <property type="entry name" value="TYPE I RESTRICTION ENZYME MJAVIII SPECIFICITY SUBUNIT"/>
    <property type="match status" value="1"/>
</dbReference>
<gene>
    <name evidence="6" type="ORF">Lwal_1683</name>
</gene>
<evidence type="ECO:0000256" key="3">
    <source>
        <dbReference type="ARBA" id="ARBA00023125"/>
    </source>
</evidence>
<organism evidence="6 7">
    <name type="scientific">Legionella waltersii</name>
    <dbReference type="NCBI Taxonomy" id="66969"/>
    <lineage>
        <taxon>Bacteria</taxon>
        <taxon>Pseudomonadati</taxon>
        <taxon>Pseudomonadota</taxon>
        <taxon>Gammaproteobacteria</taxon>
        <taxon>Legionellales</taxon>
        <taxon>Legionellaceae</taxon>
        <taxon>Legionella</taxon>
    </lineage>
</organism>
<dbReference type="Proteomes" id="UP000054729">
    <property type="component" value="Unassembled WGS sequence"/>
</dbReference>
<dbReference type="Gene3D" id="3.90.220.20">
    <property type="entry name" value="DNA methylase specificity domains"/>
    <property type="match status" value="2"/>
</dbReference>
<sequence>MELKEDYKITELGLLPKDWDIDYVKNHCSITTGDKNTQDRIDNGNFPFFVRSQTIERINSYSFDGEAVLTAGDGVGTGKIYHYINGKFDFHQRVYKMSNFSNSLDGYYFFLYFSNNFYNRISQMTAKSSVDSVRRDMIADMQIPVPKSINEQKAIAKALSDADAWIQSLTQLIAKKRQIKQGAMQTLLNPYENGMLKEGWKCKKLGDILAICHGKSQKEVVDENGAYPILASGGVIGKANQYLYDKPSVLIGRKGTIDIPQYMDKPFWTIDTLFYSKINFPNNAKYIFYLFNLIDWYSFNEASGVPSLSANTIENIEIFIPQSEEQNDIAKVLLDMDKEISNLEEKLLKAKQIKQGMMQNLLTGRIRLI</sequence>
<feature type="coiled-coil region" evidence="4">
    <location>
        <begin position="333"/>
        <end position="360"/>
    </location>
</feature>
<comment type="caution">
    <text evidence="6">The sequence shown here is derived from an EMBL/GenBank/DDBJ whole genome shotgun (WGS) entry which is preliminary data.</text>
</comment>
<dbReference type="PANTHER" id="PTHR30408">
    <property type="entry name" value="TYPE-1 RESTRICTION ENZYME ECOKI SPECIFICITY PROTEIN"/>
    <property type="match status" value="1"/>
</dbReference>
<comment type="similarity">
    <text evidence="1">Belongs to the type-I restriction system S methylase family.</text>
</comment>
<dbReference type="Pfam" id="PF01420">
    <property type="entry name" value="Methylase_S"/>
    <property type="match status" value="2"/>
</dbReference>
<keyword evidence="3" id="KW-0238">DNA-binding</keyword>
<feature type="domain" description="Type I restriction modification DNA specificity" evidence="5">
    <location>
        <begin position="17"/>
        <end position="174"/>
    </location>
</feature>
<protein>
    <submittedName>
        <fullName evidence="6">EcoKI restriction-modification system protein HsdS</fullName>
    </submittedName>
</protein>
<dbReference type="OrthoDB" id="398435at2"/>
<dbReference type="PATRIC" id="fig|66969.6.peg.1838"/>
<dbReference type="InterPro" id="IPR000055">
    <property type="entry name" value="Restrct_endonuc_typeI_TRD"/>
</dbReference>
<evidence type="ECO:0000256" key="2">
    <source>
        <dbReference type="ARBA" id="ARBA00022747"/>
    </source>
</evidence>
<dbReference type="AlphaFoldDB" id="A0A0W1AC51"/>
<dbReference type="CDD" id="cd17288">
    <property type="entry name" value="RMtype1_S_LlaAI06ORF1089P_TRD1-CR1_like"/>
    <property type="match status" value="1"/>
</dbReference>
<dbReference type="GO" id="GO:0009307">
    <property type="term" value="P:DNA restriction-modification system"/>
    <property type="evidence" value="ECO:0007669"/>
    <property type="project" value="UniProtKB-KW"/>
</dbReference>